<dbReference type="EMBL" id="JAPDIA010000001">
    <property type="protein sequence ID" value="MDG0808263.1"/>
    <property type="molecule type" value="Genomic_DNA"/>
</dbReference>
<evidence type="ECO:0000313" key="1">
    <source>
        <dbReference type="EMBL" id="MDG0808263.1"/>
    </source>
</evidence>
<proteinExistence type="predicted"/>
<comment type="caution">
    <text evidence="1">The sequence shown here is derived from an EMBL/GenBank/DDBJ whole genome shotgun (WGS) entry which is preliminary data.</text>
</comment>
<name>A0A9X4KPA5_9BACL</name>
<sequence>MNEMPIAFFEKLDEIIVAHIRQPAGVFDGDAPGNAGFNIVEHWLQPNTFYAVLSREQPHFVVTDHDEQYFFNQQIDRELVASFLAPRLLVDLGDAGGRLSPGDGVFLKQIVHRA</sequence>
<evidence type="ECO:0000313" key="2">
    <source>
        <dbReference type="Proteomes" id="UP001153404"/>
    </source>
</evidence>
<dbReference type="Proteomes" id="UP001153404">
    <property type="component" value="Unassembled WGS sequence"/>
</dbReference>
<reference evidence="1" key="1">
    <citation type="submission" date="2022-10" db="EMBL/GenBank/DDBJ databases">
        <title>Comparative genomic analysis of Cohnella hashimotonis sp. nov., isolated from the International Space Station.</title>
        <authorList>
            <person name="Simpson A."/>
            <person name="Venkateswaran K."/>
        </authorList>
    </citation>
    <scope>NUCLEOTIDE SEQUENCE</scope>
    <source>
        <strain evidence="1">DSM 28161</strain>
    </source>
</reference>
<gene>
    <name evidence="1" type="ORF">OMP40_01665</name>
</gene>
<accession>A0A9X4KPA5</accession>
<dbReference type="AlphaFoldDB" id="A0A9X4KPA5"/>
<keyword evidence="2" id="KW-1185">Reference proteome</keyword>
<dbReference type="RefSeq" id="WP_277528636.1">
    <property type="nucleotide sequence ID" value="NZ_JAPDIA010000001.1"/>
</dbReference>
<protein>
    <submittedName>
        <fullName evidence="1">Uncharacterized protein</fullName>
    </submittedName>
</protein>
<organism evidence="1 2">
    <name type="scientific">Cohnella rhizosphaerae</name>
    <dbReference type="NCBI Taxonomy" id="1457232"/>
    <lineage>
        <taxon>Bacteria</taxon>
        <taxon>Bacillati</taxon>
        <taxon>Bacillota</taxon>
        <taxon>Bacilli</taxon>
        <taxon>Bacillales</taxon>
        <taxon>Paenibacillaceae</taxon>
        <taxon>Cohnella</taxon>
    </lineage>
</organism>